<dbReference type="NCBIfam" id="TIGR00456">
    <property type="entry name" value="argS"/>
    <property type="match status" value="1"/>
</dbReference>
<dbReference type="Gene3D" id="1.10.730.10">
    <property type="entry name" value="Isoleucyl-tRNA Synthetase, Domain 1"/>
    <property type="match status" value="1"/>
</dbReference>
<dbReference type="GO" id="GO:0006420">
    <property type="term" value="P:arginyl-tRNA aminoacylation"/>
    <property type="evidence" value="ECO:0007669"/>
    <property type="project" value="InterPro"/>
</dbReference>
<dbReference type="InterPro" id="IPR005148">
    <property type="entry name" value="Arg-tRNA-synth_N"/>
</dbReference>
<dbReference type="PRINTS" id="PR01038">
    <property type="entry name" value="TRNASYNTHARG"/>
</dbReference>
<dbReference type="GO" id="GO:0005524">
    <property type="term" value="F:ATP binding"/>
    <property type="evidence" value="ECO:0007669"/>
    <property type="project" value="UniProtKB-KW"/>
</dbReference>
<sequence>MASNGATDEGATAANIVPWLEQQILTTLREDLSVSEDALTSAVSAGLITEATRPEFGDYQSNVALVLAKKLKTKPRDLAQRFSDALYGRPAVQQVLAPIEIAGPGFVNFRLSDSWVLGELSRMHQDRDGRLAIPTASPRERVVIDYSSPNIAKEMHVGHLRSTIIGDALARVLDFLGHDVVRLNHVGDWGTQFGMLISQLKDVQPDVIEQEGASASSVAISDLVAFYKEAKKRFDEDEAFQERSRNEVVKLQSGDPASLKAWRILCDISRKEFGEVYEMLGIQGLEERGESFYNPFLKDVVKELEDRKLSEESQGAKCVFLDPRNEDGSSSGRPPVIVQKSDGGFMYSTTDLAAIKHRVWTERADRVLYVVDQGQSSHFSSVFEVAKKAGFANDKAKLTHVPFGLVLGEDGKKFKTRSGDTVKLRDLLNEAVRLADEDLQERQKEDSEAQPWPDEERTRTATVIGLASVKYADLSMNRESNYQFSYSKMLSRTGNTAPYMLYALVRIKGIRRKAQANTQQHDKDKDMDKDAPTSTTTALVLTSPAESSLMRHLLKFPRVIQGVADTLYPHKLCEHLFELSQLFNQFYETCPVVNVEDAAVRASRTAICEVTERVLQVGLDLLGIQEVERL</sequence>
<evidence type="ECO:0000256" key="10">
    <source>
        <dbReference type="ARBA" id="ARBA00023146"/>
    </source>
</evidence>
<name>A0A0G4H8A5_VITBC</name>
<dbReference type="FunCoup" id="A0A0G4H8A5">
    <property type="interactions" value="511"/>
</dbReference>
<dbReference type="PhylomeDB" id="A0A0G4H8A5"/>
<evidence type="ECO:0000256" key="2">
    <source>
        <dbReference type="ARBA" id="ARBA00005594"/>
    </source>
</evidence>
<dbReference type="InterPro" id="IPR009080">
    <property type="entry name" value="tRNAsynth_Ia_anticodon-bd"/>
</dbReference>
<evidence type="ECO:0000313" key="17">
    <source>
        <dbReference type="EMBL" id="CEM40085.1"/>
    </source>
</evidence>
<evidence type="ECO:0000256" key="4">
    <source>
        <dbReference type="ARBA" id="ARBA00012837"/>
    </source>
</evidence>
<evidence type="ECO:0000256" key="5">
    <source>
        <dbReference type="ARBA" id="ARBA00022490"/>
    </source>
</evidence>
<organism evidence="17 18">
    <name type="scientific">Vitrella brassicaformis (strain CCMP3155)</name>
    <dbReference type="NCBI Taxonomy" id="1169540"/>
    <lineage>
        <taxon>Eukaryota</taxon>
        <taxon>Sar</taxon>
        <taxon>Alveolata</taxon>
        <taxon>Colpodellida</taxon>
        <taxon>Vitrellaceae</taxon>
        <taxon>Vitrella</taxon>
    </lineage>
</organism>
<dbReference type="CDD" id="cd00671">
    <property type="entry name" value="ArgRS_core"/>
    <property type="match status" value="1"/>
</dbReference>
<comment type="similarity">
    <text evidence="2 13">Belongs to the class-I aminoacyl-tRNA synthetase family.</text>
</comment>
<dbReference type="Proteomes" id="UP000041254">
    <property type="component" value="Unassembled WGS sequence"/>
</dbReference>
<evidence type="ECO:0000256" key="14">
    <source>
        <dbReference type="SAM" id="MobiDB-lite"/>
    </source>
</evidence>
<evidence type="ECO:0000256" key="3">
    <source>
        <dbReference type="ARBA" id="ARBA00011245"/>
    </source>
</evidence>
<dbReference type="InterPro" id="IPR008909">
    <property type="entry name" value="DALR_anticod-bd"/>
</dbReference>
<dbReference type="EMBL" id="CDMY01001064">
    <property type="protein sequence ID" value="CEM40085.1"/>
    <property type="molecule type" value="Genomic_DNA"/>
</dbReference>
<dbReference type="OMA" id="HHIGDWG"/>
<evidence type="ECO:0000256" key="13">
    <source>
        <dbReference type="RuleBase" id="RU363038"/>
    </source>
</evidence>
<dbReference type="PANTHER" id="PTHR11956">
    <property type="entry name" value="ARGINYL-TRNA SYNTHETASE"/>
    <property type="match status" value="1"/>
</dbReference>
<keyword evidence="18" id="KW-1185">Reference proteome</keyword>
<gene>
    <name evidence="17" type="ORF">Vbra_19912</name>
</gene>
<proteinExistence type="inferred from homology"/>
<evidence type="ECO:0000256" key="6">
    <source>
        <dbReference type="ARBA" id="ARBA00022598"/>
    </source>
</evidence>
<dbReference type="FunFam" id="1.10.730.10:FF:000006">
    <property type="entry name" value="Arginyl-tRNA synthetase 2, mitochondrial"/>
    <property type="match status" value="1"/>
</dbReference>
<dbReference type="FunFam" id="3.40.50.620:FF:000030">
    <property type="entry name" value="Arginine--tRNA ligase"/>
    <property type="match status" value="1"/>
</dbReference>
<dbReference type="AlphaFoldDB" id="A0A0G4H8A5"/>
<dbReference type="STRING" id="1169540.A0A0G4H8A5"/>
<dbReference type="InterPro" id="IPR001412">
    <property type="entry name" value="aa-tRNA-synth_I_CS"/>
</dbReference>
<dbReference type="SUPFAM" id="SSF52374">
    <property type="entry name" value="Nucleotidylyl transferase"/>
    <property type="match status" value="1"/>
</dbReference>
<dbReference type="SUPFAM" id="SSF55190">
    <property type="entry name" value="Arginyl-tRNA synthetase (ArgRS), N-terminal 'additional' domain"/>
    <property type="match status" value="1"/>
</dbReference>
<dbReference type="InterPro" id="IPR001278">
    <property type="entry name" value="Arg-tRNA-ligase"/>
</dbReference>
<comment type="catalytic activity">
    <reaction evidence="12">
        <text>tRNA(Arg) + L-arginine + ATP = L-arginyl-tRNA(Arg) + AMP + diphosphate</text>
        <dbReference type="Rhea" id="RHEA:20301"/>
        <dbReference type="Rhea" id="RHEA-COMP:9658"/>
        <dbReference type="Rhea" id="RHEA-COMP:9673"/>
        <dbReference type="ChEBI" id="CHEBI:30616"/>
        <dbReference type="ChEBI" id="CHEBI:32682"/>
        <dbReference type="ChEBI" id="CHEBI:33019"/>
        <dbReference type="ChEBI" id="CHEBI:78442"/>
        <dbReference type="ChEBI" id="CHEBI:78513"/>
        <dbReference type="ChEBI" id="CHEBI:456215"/>
        <dbReference type="EC" id="6.1.1.19"/>
    </reaction>
</comment>
<evidence type="ECO:0000256" key="8">
    <source>
        <dbReference type="ARBA" id="ARBA00022840"/>
    </source>
</evidence>
<reference evidence="17 18" key="1">
    <citation type="submission" date="2014-11" db="EMBL/GenBank/DDBJ databases">
        <authorList>
            <person name="Zhu J."/>
            <person name="Qi W."/>
            <person name="Song R."/>
        </authorList>
    </citation>
    <scope>NUCLEOTIDE SEQUENCE [LARGE SCALE GENOMIC DNA]</scope>
</reference>
<dbReference type="SMART" id="SM01016">
    <property type="entry name" value="Arg_tRNA_synt_N"/>
    <property type="match status" value="1"/>
</dbReference>
<dbReference type="Gene3D" id="3.40.50.620">
    <property type="entry name" value="HUPs"/>
    <property type="match status" value="1"/>
</dbReference>
<dbReference type="GO" id="GO:0004814">
    <property type="term" value="F:arginine-tRNA ligase activity"/>
    <property type="evidence" value="ECO:0007669"/>
    <property type="project" value="UniProtKB-EC"/>
</dbReference>
<evidence type="ECO:0000256" key="11">
    <source>
        <dbReference type="ARBA" id="ARBA00033033"/>
    </source>
</evidence>
<dbReference type="InParanoid" id="A0A0G4H8A5"/>
<dbReference type="SMART" id="SM00836">
    <property type="entry name" value="DALR_1"/>
    <property type="match status" value="1"/>
</dbReference>
<dbReference type="Pfam" id="PF03485">
    <property type="entry name" value="Arg_tRNA_synt_N"/>
    <property type="match status" value="1"/>
</dbReference>
<feature type="domain" description="DALR anticodon binding" evidence="15">
    <location>
        <begin position="500"/>
        <end position="630"/>
    </location>
</feature>
<evidence type="ECO:0000256" key="7">
    <source>
        <dbReference type="ARBA" id="ARBA00022741"/>
    </source>
</evidence>
<keyword evidence="10 13" id="KW-0030">Aminoacyl-tRNA synthetase</keyword>
<evidence type="ECO:0000256" key="9">
    <source>
        <dbReference type="ARBA" id="ARBA00022917"/>
    </source>
</evidence>
<dbReference type="PANTHER" id="PTHR11956:SF5">
    <property type="entry name" value="ARGININE--TRNA LIGASE, CYTOPLASMIC"/>
    <property type="match status" value="1"/>
</dbReference>
<dbReference type="SUPFAM" id="SSF47323">
    <property type="entry name" value="Anticodon-binding domain of a subclass of class I aminoacyl-tRNA synthetases"/>
    <property type="match status" value="1"/>
</dbReference>
<feature type="domain" description="Arginyl tRNA synthetase N-terminal" evidence="16">
    <location>
        <begin position="22"/>
        <end position="111"/>
    </location>
</feature>
<keyword evidence="8 13" id="KW-0067">ATP-binding</keyword>
<evidence type="ECO:0000259" key="15">
    <source>
        <dbReference type="SMART" id="SM00836"/>
    </source>
</evidence>
<feature type="compositionally biased region" description="Basic and acidic residues" evidence="14">
    <location>
        <begin position="438"/>
        <end position="447"/>
    </location>
</feature>
<dbReference type="Pfam" id="PF00750">
    <property type="entry name" value="tRNA-synt_1d"/>
    <property type="match status" value="1"/>
</dbReference>
<dbReference type="GO" id="GO:0005737">
    <property type="term" value="C:cytoplasm"/>
    <property type="evidence" value="ECO:0007669"/>
    <property type="project" value="UniProtKB-SubCell"/>
</dbReference>
<keyword evidence="9 13" id="KW-0648">Protein biosynthesis</keyword>
<evidence type="ECO:0000256" key="12">
    <source>
        <dbReference type="ARBA" id="ARBA00049339"/>
    </source>
</evidence>
<dbReference type="VEuPathDB" id="CryptoDB:Vbra_19912"/>
<dbReference type="Pfam" id="PF05746">
    <property type="entry name" value="DALR_1"/>
    <property type="match status" value="1"/>
</dbReference>
<protein>
    <recommendedName>
        <fullName evidence="4">arginine--tRNA ligase</fullName>
        <ecNumber evidence="4">6.1.1.19</ecNumber>
    </recommendedName>
    <alternativeName>
        <fullName evidence="11">Arginyl-tRNA synthetase</fullName>
    </alternativeName>
</protein>
<dbReference type="OrthoDB" id="68056at2759"/>
<accession>A0A0G4H8A5</accession>
<keyword evidence="6 13" id="KW-0436">Ligase</keyword>
<dbReference type="HAMAP" id="MF_00123">
    <property type="entry name" value="Arg_tRNA_synth"/>
    <property type="match status" value="1"/>
</dbReference>
<comment type="subcellular location">
    <subcellularLocation>
        <location evidence="1">Cytoplasm</location>
    </subcellularLocation>
</comment>
<dbReference type="PROSITE" id="PS00178">
    <property type="entry name" value="AA_TRNA_LIGASE_I"/>
    <property type="match status" value="1"/>
</dbReference>
<evidence type="ECO:0000259" key="16">
    <source>
        <dbReference type="SMART" id="SM01016"/>
    </source>
</evidence>
<dbReference type="EC" id="6.1.1.19" evidence="4"/>
<dbReference type="InterPro" id="IPR014729">
    <property type="entry name" value="Rossmann-like_a/b/a_fold"/>
</dbReference>
<keyword evidence="5" id="KW-0963">Cytoplasm</keyword>
<evidence type="ECO:0000313" key="18">
    <source>
        <dbReference type="Proteomes" id="UP000041254"/>
    </source>
</evidence>
<keyword evidence="7 13" id="KW-0547">Nucleotide-binding</keyword>
<evidence type="ECO:0000256" key="1">
    <source>
        <dbReference type="ARBA" id="ARBA00004496"/>
    </source>
</evidence>
<dbReference type="InterPro" id="IPR036695">
    <property type="entry name" value="Arg-tRNA-synth_N_sf"/>
</dbReference>
<feature type="region of interest" description="Disordered" evidence="14">
    <location>
        <begin position="438"/>
        <end position="457"/>
    </location>
</feature>
<dbReference type="InterPro" id="IPR035684">
    <property type="entry name" value="ArgRS_core"/>
</dbReference>
<dbReference type="Gene3D" id="3.30.1360.70">
    <property type="entry name" value="Arginyl tRNA synthetase N-terminal domain"/>
    <property type="match status" value="1"/>
</dbReference>
<comment type="subunit">
    <text evidence="3">Monomer.</text>
</comment>